<accession>A0A6M7TJQ7</accession>
<evidence type="ECO:0000313" key="2">
    <source>
        <dbReference type="Proteomes" id="UP000275530"/>
    </source>
</evidence>
<organism evidence="1 2">
    <name type="scientific">Mesorhizobium jarvisii</name>
    <dbReference type="NCBI Taxonomy" id="1777867"/>
    <lineage>
        <taxon>Bacteria</taxon>
        <taxon>Pseudomonadati</taxon>
        <taxon>Pseudomonadota</taxon>
        <taxon>Alphaproteobacteria</taxon>
        <taxon>Hyphomicrobiales</taxon>
        <taxon>Phyllobacteriaceae</taxon>
        <taxon>Mesorhizobium</taxon>
    </lineage>
</organism>
<dbReference type="EMBL" id="QZXA01000009">
    <property type="protein sequence ID" value="RJT31075.1"/>
    <property type="molecule type" value="Genomic_DNA"/>
</dbReference>
<reference evidence="1 2" key="1">
    <citation type="submission" date="2018-09" db="EMBL/GenBank/DDBJ databases">
        <title>Mesorhizobium carmichaelinearum sp. nov. isolated from Carmichaelinea spp. root nodules in New Zealand.</title>
        <authorList>
            <person name="De Meyer S.E."/>
        </authorList>
    </citation>
    <scope>NUCLEOTIDE SEQUENCE [LARGE SCALE GENOMIC DNA]</scope>
    <source>
        <strain evidence="1 2">LMG 28313</strain>
    </source>
</reference>
<dbReference type="AlphaFoldDB" id="A0A6M7TJQ7"/>
<proteinExistence type="predicted"/>
<dbReference type="Proteomes" id="UP000275530">
    <property type="component" value="Unassembled WGS sequence"/>
</dbReference>
<evidence type="ECO:0000313" key="1">
    <source>
        <dbReference type="EMBL" id="RJT31075.1"/>
    </source>
</evidence>
<protein>
    <submittedName>
        <fullName evidence="1">Uncharacterized protein</fullName>
    </submittedName>
</protein>
<name>A0A6M7TJQ7_9HYPH</name>
<sequence length="124" mass="14346">MPKMPKRRTLADVLEPGFAKGYDEFRELVDWSQDQSSLTKEQKAWAFCMERVSVGMIEALNAGEDRFEMPPHEMVVELWSAIGTALATINVQAFQMGPEVRRQMLQHLKASYDRAMHSFPERRK</sequence>
<keyword evidence="2" id="KW-1185">Reference proteome</keyword>
<comment type="caution">
    <text evidence="1">The sequence shown here is derived from an EMBL/GenBank/DDBJ whole genome shotgun (WGS) entry which is preliminary data.</text>
</comment>
<dbReference type="RefSeq" id="WP_064982617.1">
    <property type="nucleotide sequence ID" value="NZ_CP033507.1"/>
</dbReference>
<gene>
    <name evidence="1" type="ORF">D3242_22700</name>
</gene>